<dbReference type="GO" id="GO:0003341">
    <property type="term" value="P:cilium movement"/>
    <property type="evidence" value="ECO:0007669"/>
    <property type="project" value="TreeGrafter"/>
</dbReference>
<dbReference type="PROSITE" id="PS50005">
    <property type="entry name" value="TPR"/>
    <property type="match status" value="3"/>
</dbReference>
<evidence type="ECO:0000313" key="5">
    <source>
        <dbReference type="EMBL" id="KAJ3217632.1"/>
    </source>
</evidence>
<name>A0AAD5XUY8_9FUNG</name>
<feature type="repeat" description="TPR" evidence="3">
    <location>
        <begin position="849"/>
        <end position="882"/>
    </location>
</feature>
<dbReference type="SMART" id="SM00028">
    <property type="entry name" value="TPR"/>
    <property type="match status" value="6"/>
</dbReference>
<keyword evidence="5" id="KW-0282">Flagellum</keyword>
<dbReference type="Gene3D" id="1.25.40.10">
    <property type="entry name" value="Tetratricopeptide repeat domain"/>
    <property type="match status" value="2"/>
</dbReference>
<dbReference type="PANTHER" id="PTHR44314">
    <property type="entry name" value="CILIA- AND FLAGELLA-ASSOCIATED PROTEIN 70"/>
    <property type="match status" value="1"/>
</dbReference>
<accession>A0AAD5XUY8</accession>
<keyword evidence="2 3" id="KW-0802">TPR repeat</keyword>
<keyword evidence="5" id="KW-0969">Cilium</keyword>
<feature type="repeat" description="TPR" evidence="3">
    <location>
        <begin position="815"/>
        <end position="848"/>
    </location>
</feature>
<reference evidence="5" key="1">
    <citation type="submission" date="2020-05" db="EMBL/GenBank/DDBJ databases">
        <title>Phylogenomic resolution of chytrid fungi.</title>
        <authorList>
            <person name="Stajich J.E."/>
            <person name="Amses K."/>
            <person name="Simmons R."/>
            <person name="Seto K."/>
            <person name="Myers J."/>
            <person name="Bonds A."/>
            <person name="Quandt C.A."/>
            <person name="Barry K."/>
            <person name="Liu P."/>
            <person name="Grigoriev I."/>
            <person name="Longcore J.E."/>
            <person name="James T.Y."/>
        </authorList>
    </citation>
    <scope>NUCLEOTIDE SEQUENCE</scope>
    <source>
        <strain evidence="5">JEL0476</strain>
    </source>
</reference>
<evidence type="ECO:0000256" key="2">
    <source>
        <dbReference type="ARBA" id="ARBA00022803"/>
    </source>
</evidence>
<feature type="repeat" description="TPR" evidence="3">
    <location>
        <begin position="666"/>
        <end position="699"/>
    </location>
</feature>
<dbReference type="PANTHER" id="PTHR44314:SF1">
    <property type="entry name" value="CILIA- AND FLAGELLA-ASSOCIATED PROTEIN 70"/>
    <property type="match status" value="1"/>
</dbReference>
<keyword evidence="1" id="KW-0677">Repeat</keyword>
<dbReference type="GO" id="GO:0031514">
    <property type="term" value="C:motile cilium"/>
    <property type="evidence" value="ECO:0007669"/>
    <property type="project" value="TreeGrafter"/>
</dbReference>
<dbReference type="InterPro" id="IPR052628">
    <property type="entry name" value="CFAP70"/>
</dbReference>
<evidence type="ECO:0000313" key="6">
    <source>
        <dbReference type="Proteomes" id="UP001211065"/>
    </source>
</evidence>
<dbReference type="InterPro" id="IPR011990">
    <property type="entry name" value="TPR-like_helical_dom_sf"/>
</dbReference>
<organism evidence="5 6">
    <name type="scientific">Clydaea vesicula</name>
    <dbReference type="NCBI Taxonomy" id="447962"/>
    <lineage>
        <taxon>Eukaryota</taxon>
        <taxon>Fungi</taxon>
        <taxon>Fungi incertae sedis</taxon>
        <taxon>Chytridiomycota</taxon>
        <taxon>Chytridiomycota incertae sedis</taxon>
        <taxon>Chytridiomycetes</taxon>
        <taxon>Lobulomycetales</taxon>
        <taxon>Lobulomycetaceae</taxon>
        <taxon>Clydaea</taxon>
    </lineage>
</organism>
<feature type="region of interest" description="Disordered" evidence="4">
    <location>
        <begin position="266"/>
        <end position="285"/>
    </location>
</feature>
<evidence type="ECO:0000256" key="3">
    <source>
        <dbReference type="PROSITE-ProRule" id="PRU00339"/>
    </source>
</evidence>
<dbReference type="GO" id="GO:0060271">
    <property type="term" value="P:cilium assembly"/>
    <property type="evidence" value="ECO:0007669"/>
    <property type="project" value="TreeGrafter"/>
</dbReference>
<dbReference type="GO" id="GO:0070062">
    <property type="term" value="C:extracellular exosome"/>
    <property type="evidence" value="ECO:0007669"/>
    <property type="project" value="TreeGrafter"/>
</dbReference>
<evidence type="ECO:0000256" key="4">
    <source>
        <dbReference type="SAM" id="MobiDB-lite"/>
    </source>
</evidence>
<dbReference type="Pfam" id="PF13181">
    <property type="entry name" value="TPR_8"/>
    <property type="match status" value="1"/>
</dbReference>
<dbReference type="SUPFAM" id="SSF48452">
    <property type="entry name" value="TPR-like"/>
    <property type="match status" value="2"/>
</dbReference>
<protein>
    <submittedName>
        <fullName evidence="5">Cilia- and flagella-associated protein 70</fullName>
    </submittedName>
</protein>
<dbReference type="Proteomes" id="UP001211065">
    <property type="component" value="Unassembled WGS sequence"/>
</dbReference>
<comment type="caution">
    <text evidence="5">The sequence shown here is derived from an EMBL/GenBank/DDBJ whole genome shotgun (WGS) entry which is preliminary data.</text>
</comment>
<dbReference type="InterPro" id="IPR019734">
    <property type="entry name" value="TPR_rpt"/>
</dbReference>
<gene>
    <name evidence="5" type="primary">TTC18</name>
    <name evidence="5" type="ORF">HK099_005391</name>
</gene>
<keyword evidence="6" id="KW-1185">Reference proteome</keyword>
<dbReference type="AlphaFoldDB" id="A0AAD5XUY8"/>
<keyword evidence="5" id="KW-0966">Cell projection</keyword>
<sequence>MTEQKEVILSVKILAGKGIKGLKGEHVNTFIRVQFSDFDFSDSQIVLDSSSPEFNFSYSIPMQVNEEKTAVLGTCETKIQNFLNYPKVETQQSTVSLPPELFLQKKIPVNYLNQKLLALPNLPANAKNNATAAQVVNEEDLIPEIEVQISLSSLLLDPEVVDNGNFIHLKVDDVYPVPEEWSLREGTEKDLNTNVFTYNINFMLPAQTTPERLITIPMGLLLQNDIAVPTDPALTAPVPIYLSKPQTASNGQLLSTAPVAIEEQPSSIDGKEQMSPSSEKTEAVKPTEILHTSSGTFKKVSWNFSYIIWVPPDAVIKLKEKLIQKLPLEVEFVRELQPKFSQAIDVNVNKYRGRTLIDFYSLLYPRCIGVKGRFPLEVYDVRPQSSENNTSVPTQAAPVSVETTSKKLTKVLKDEGNLYKTLGTTIGLEIILDKFLLTKKKLLPVEMSVRDYIPKRVIPQHMLYEKRSKQADEEYHLKIQEIVKKLVIEYQGVLKTVLNSGSASQNGVTGIGSGMFSNIDSTEETIDNLLPLPFVPSKSLREEQQRKKNFLFHLNKSGAYFYFKEQLKSAVVEVVRERFRKTSPFTSKSELQLFMSQIYVYLTDQLHISVNKMFQDANKIAKDPTVSRTVDHSSLKRLAEDAESNGDTCIATGYHKERVAKYPESTQAWFDYGLFCRRNGMNATARECFKEILSVNPQHTGSLLAYGAICAENEQFEKARVFFHSVVDLQPNYVLPHTILGLFYDIIGEEEESEKYFELAKKLHESNNPPNSNDTNQKDEPSIYLAAANFLISCLSGQLTERALTEEMLSTGPKISAYLLLGKLEHLRGNYEQSLIHMQDALKMKQDDPNIWSSLGNTYYLQKNWDKAQSAYETVMTLTQNSKNMEIVYVRLGTIYLHLIKNKDHKSELSKQEIYLAKQAKTMFLNACQSTPDSYSAWLGAGRACIFLNELSEAEDALSEANVLNNRDGQIWGYLSYLCLLMQRDYEASQSIAQAFRLGIKDKEVLR</sequence>
<dbReference type="EMBL" id="JADGJW010000417">
    <property type="protein sequence ID" value="KAJ3217632.1"/>
    <property type="molecule type" value="Genomic_DNA"/>
</dbReference>
<evidence type="ECO:0000256" key="1">
    <source>
        <dbReference type="ARBA" id="ARBA00022737"/>
    </source>
</evidence>
<proteinExistence type="predicted"/>